<sequence>MSASSNNSRPLTISIIGAGIGGLTAAVALRRNDKELQMKLLAYDPIQAAQQFYQERFGGVN</sequence>
<comment type="caution">
    <text evidence="2">The sequence shown here is derived from an EMBL/GenBank/DDBJ whole genome shotgun (WGS) entry which is preliminary data.</text>
</comment>
<keyword evidence="3" id="KW-1185">Reference proteome</keyword>
<accession>A0AAD7FHQ0</accession>
<evidence type="ECO:0000313" key="3">
    <source>
        <dbReference type="Proteomes" id="UP001221142"/>
    </source>
</evidence>
<evidence type="ECO:0000256" key="1">
    <source>
        <dbReference type="SAM" id="Phobius"/>
    </source>
</evidence>
<dbReference type="InterPro" id="IPR036188">
    <property type="entry name" value="FAD/NAD-bd_sf"/>
</dbReference>
<dbReference type="Proteomes" id="UP001221142">
    <property type="component" value="Unassembled WGS sequence"/>
</dbReference>
<keyword evidence="1" id="KW-0472">Membrane</keyword>
<name>A0AAD7FHQ0_9AGAR</name>
<keyword evidence="1" id="KW-1133">Transmembrane helix</keyword>
<dbReference type="EMBL" id="JARKIF010000013">
    <property type="protein sequence ID" value="KAJ7624668.1"/>
    <property type="molecule type" value="Genomic_DNA"/>
</dbReference>
<dbReference type="Gene3D" id="3.50.50.60">
    <property type="entry name" value="FAD/NAD(P)-binding domain"/>
    <property type="match status" value="1"/>
</dbReference>
<evidence type="ECO:0000313" key="2">
    <source>
        <dbReference type="EMBL" id="KAJ7624668.1"/>
    </source>
</evidence>
<dbReference type="AlphaFoldDB" id="A0AAD7FHQ0"/>
<feature type="transmembrane region" description="Helical" evidence="1">
    <location>
        <begin position="12"/>
        <end position="29"/>
    </location>
</feature>
<organism evidence="2 3">
    <name type="scientific">Roridomyces roridus</name>
    <dbReference type="NCBI Taxonomy" id="1738132"/>
    <lineage>
        <taxon>Eukaryota</taxon>
        <taxon>Fungi</taxon>
        <taxon>Dikarya</taxon>
        <taxon>Basidiomycota</taxon>
        <taxon>Agaricomycotina</taxon>
        <taxon>Agaricomycetes</taxon>
        <taxon>Agaricomycetidae</taxon>
        <taxon>Agaricales</taxon>
        <taxon>Marasmiineae</taxon>
        <taxon>Mycenaceae</taxon>
        <taxon>Roridomyces</taxon>
    </lineage>
</organism>
<keyword evidence="1" id="KW-0812">Transmembrane</keyword>
<proteinExistence type="predicted"/>
<reference evidence="2" key="1">
    <citation type="submission" date="2023-03" db="EMBL/GenBank/DDBJ databases">
        <title>Massive genome expansion in bonnet fungi (Mycena s.s.) driven by repeated elements and novel gene families across ecological guilds.</title>
        <authorList>
            <consortium name="Lawrence Berkeley National Laboratory"/>
            <person name="Harder C.B."/>
            <person name="Miyauchi S."/>
            <person name="Viragh M."/>
            <person name="Kuo A."/>
            <person name="Thoen E."/>
            <person name="Andreopoulos B."/>
            <person name="Lu D."/>
            <person name="Skrede I."/>
            <person name="Drula E."/>
            <person name="Henrissat B."/>
            <person name="Morin E."/>
            <person name="Kohler A."/>
            <person name="Barry K."/>
            <person name="LaButti K."/>
            <person name="Morin E."/>
            <person name="Salamov A."/>
            <person name="Lipzen A."/>
            <person name="Mereny Z."/>
            <person name="Hegedus B."/>
            <person name="Baldrian P."/>
            <person name="Stursova M."/>
            <person name="Weitz H."/>
            <person name="Taylor A."/>
            <person name="Grigoriev I.V."/>
            <person name="Nagy L.G."/>
            <person name="Martin F."/>
            <person name="Kauserud H."/>
        </authorList>
    </citation>
    <scope>NUCLEOTIDE SEQUENCE</scope>
    <source>
        <strain evidence="2">9284</strain>
    </source>
</reference>
<dbReference type="Pfam" id="PF13450">
    <property type="entry name" value="NAD_binding_8"/>
    <property type="match status" value="1"/>
</dbReference>
<gene>
    <name evidence="2" type="ORF">FB45DRAFT_1030805</name>
</gene>
<protein>
    <submittedName>
        <fullName evidence="2">Uncharacterized protein</fullName>
    </submittedName>
</protein>